<protein>
    <submittedName>
        <fullName evidence="2">Uncharacterized protein</fullName>
    </submittedName>
</protein>
<dbReference type="eggNOG" id="ENOG502ZZJD">
    <property type="taxonomic scope" value="Bacteria"/>
</dbReference>
<evidence type="ECO:0000256" key="1">
    <source>
        <dbReference type="SAM" id="MobiDB-lite"/>
    </source>
</evidence>
<feature type="region of interest" description="Disordered" evidence="1">
    <location>
        <begin position="97"/>
        <end position="116"/>
    </location>
</feature>
<sequence>MTCRSVLERPFRNSHLEKHRGASNVTQSVQRLRQCMGVNGPRPVFDGERQRPDRLVHPENHIPQPLDLTIELIHLQLVTVISVKQPPRRFDQALRASDDIESASYNEVEHPVSPAA</sequence>
<evidence type="ECO:0000313" key="2">
    <source>
        <dbReference type="EMBL" id="ACE94526.1"/>
    </source>
</evidence>
<geneLocation type="plasmid" evidence="2 3">
    <name>pC</name>
</geneLocation>
<dbReference type="Proteomes" id="UP000008817">
    <property type="component" value="Plasmid pC"/>
</dbReference>
<dbReference type="HOGENOM" id="CLU_2094865_0_0_5"/>
<keyword evidence="2" id="KW-0614">Plasmid</keyword>
<gene>
    <name evidence="2" type="ordered locus">RHECIAT_PC0000448</name>
</gene>
<dbReference type="KEGG" id="rec:RHECIAT_PC0000448"/>
<organism evidence="2 3">
    <name type="scientific">Rhizobium etli (strain CIAT 652)</name>
    <dbReference type="NCBI Taxonomy" id="491916"/>
    <lineage>
        <taxon>Bacteria</taxon>
        <taxon>Pseudomonadati</taxon>
        <taxon>Pseudomonadota</taxon>
        <taxon>Alphaproteobacteria</taxon>
        <taxon>Hyphomicrobiales</taxon>
        <taxon>Rhizobiaceae</taxon>
        <taxon>Rhizobium/Agrobacterium group</taxon>
        <taxon>Rhizobium</taxon>
    </lineage>
</organism>
<name>B3Q5P5_RHIE6</name>
<dbReference type="AlphaFoldDB" id="B3Q5P5"/>
<evidence type="ECO:0000313" key="3">
    <source>
        <dbReference type="Proteomes" id="UP000008817"/>
    </source>
</evidence>
<reference evidence="2 3" key="1">
    <citation type="submission" date="2008-04" db="EMBL/GenBank/DDBJ databases">
        <title>Genome diversity and DNA divergence of Rhizobium etli.</title>
        <authorList>
            <person name="Gonzalez V."/>
            <person name="Acosta J.L."/>
            <person name="Santamaria R.I."/>
            <person name="Bustos P."/>
            <person name="Hernandez-Gonzalez I.L."/>
            <person name="Fernandez J.L."/>
            <person name="Diaz R."/>
            <person name="Flores M."/>
            <person name="Mora J."/>
            <person name="Palacios R."/>
            <person name="Davila G."/>
        </authorList>
    </citation>
    <scope>NUCLEOTIDE SEQUENCE [LARGE SCALE GENOMIC DNA]</scope>
    <source>
        <strain evidence="3">CIAT 652</strain>
        <plasmid evidence="3">Plasmid pC</plasmid>
    </source>
</reference>
<accession>B3Q5P5</accession>
<dbReference type="EMBL" id="CP001077">
    <property type="protein sequence ID" value="ACE94526.1"/>
    <property type="molecule type" value="Genomic_DNA"/>
</dbReference>
<proteinExistence type="predicted"/>